<evidence type="ECO:0000256" key="1">
    <source>
        <dbReference type="SAM" id="MobiDB-lite"/>
    </source>
</evidence>
<gene>
    <name evidence="2" type="ORF">OAUR00152_LOCUS778</name>
</gene>
<feature type="compositionally biased region" description="Polar residues" evidence="1">
    <location>
        <begin position="104"/>
        <end position="121"/>
    </location>
</feature>
<sequence length="121" mass="13130">MCLVHSNDKPISMCVGGSTSRMSASPLLASAILLARTGHMDRLSLFQLHPTRCTVLPRDLCQCPTMLHPQVTTNNWVTTRKNGGEDVVVQHPRLQKPPPDPDLPTSTVPNPIATSKSHVSS</sequence>
<dbReference type="EMBL" id="HBKQ01001110">
    <property type="protein sequence ID" value="CAE2201170.1"/>
    <property type="molecule type" value="Transcribed_RNA"/>
</dbReference>
<name>A0A7S4M5C4_9STRA</name>
<dbReference type="AlphaFoldDB" id="A0A7S4M5C4"/>
<proteinExistence type="predicted"/>
<accession>A0A7S4M5C4</accession>
<evidence type="ECO:0000313" key="2">
    <source>
        <dbReference type="EMBL" id="CAE2201170.1"/>
    </source>
</evidence>
<feature type="region of interest" description="Disordered" evidence="1">
    <location>
        <begin position="82"/>
        <end position="121"/>
    </location>
</feature>
<reference evidence="2" key="1">
    <citation type="submission" date="2021-01" db="EMBL/GenBank/DDBJ databases">
        <authorList>
            <person name="Corre E."/>
            <person name="Pelletier E."/>
            <person name="Niang G."/>
            <person name="Scheremetjew M."/>
            <person name="Finn R."/>
            <person name="Kale V."/>
            <person name="Holt S."/>
            <person name="Cochrane G."/>
            <person name="Meng A."/>
            <person name="Brown T."/>
            <person name="Cohen L."/>
        </authorList>
    </citation>
    <scope>NUCLEOTIDE SEQUENCE</scope>
    <source>
        <strain evidence="2">Isolate 1302-5</strain>
    </source>
</reference>
<organism evidence="2">
    <name type="scientific">Odontella aurita</name>
    <dbReference type="NCBI Taxonomy" id="265563"/>
    <lineage>
        <taxon>Eukaryota</taxon>
        <taxon>Sar</taxon>
        <taxon>Stramenopiles</taxon>
        <taxon>Ochrophyta</taxon>
        <taxon>Bacillariophyta</taxon>
        <taxon>Mediophyceae</taxon>
        <taxon>Biddulphiophycidae</taxon>
        <taxon>Eupodiscales</taxon>
        <taxon>Odontellaceae</taxon>
        <taxon>Odontella</taxon>
    </lineage>
</organism>
<protein>
    <submittedName>
        <fullName evidence="2">Uncharacterized protein</fullName>
    </submittedName>
</protein>